<feature type="compositionally biased region" description="Low complexity" evidence="1">
    <location>
        <begin position="72"/>
        <end position="89"/>
    </location>
</feature>
<gene>
    <name evidence="2" type="primary">72</name>
</gene>
<accession>A0A7G9TIC5</accession>
<feature type="compositionally biased region" description="Gly residues" evidence="1">
    <location>
        <begin position="124"/>
        <end position="133"/>
    </location>
</feature>
<protein>
    <submittedName>
        <fullName evidence="2">Uncharacterized protein</fullName>
    </submittedName>
</protein>
<organism evidence="2 3">
    <name type="scientific">Epizootic haematopoietic necrosis virus</name>
    <dbReference type="NCBI Taxonomy" id="100217"/>
    <lineage>
        <taxon>Viruses</taxon>
        <taxon>Varidnaviria</taxon>
        <taxon>Bamfordvirae</taxon>
        <taxon>Nucleocytoviricota</taxon>
        <taxon>Megaviricetes</taxon>
        <taxon>Pimascovirales</taxon>
        <taxon>Pimascovirales incertae sedis</taxon>
        <taxon>Iridoviridae</taxon>
        <taxon>Alphairidovirinae</taxon>
        <taxon>Ranavirus</taxon>
        <taxon>Ranavirus perca1</taxon>
    </lineage>
</organism>
<dbReference type="Proteomes" id="UP000516139">
    <property type="component" value="Segment"/>
</dbReference>
<feature type="region of interest" description="Disordered" evidence="1">
    <location>
        <begin position="1"/>
        <end position="146"/>
    </location>
</feature>
<feature type="compositionally biased region" description="Low complexity" evidence="1">
    <location>
        <begin position="110"/>
        <end position="123"/>
    </location>
</feature>
<proteinExistence type="predicted"/>
<feature type="compositionally biased region" description="Basic residues" evidence="1">
    <location>
        <begin position="60"/>
        <end position="71"/>
    </location>
</feature>
<evidence type="ECO:0000313" key="3">
    <source>
        <dbReference type="Proteomes" id="UP000516139"/>
    </source>
</evidence>
<evidence type="ECO:0000256" key="1">
    <source>
        <dbReference type="SAM" id="MobiDB-lite"/>
    </source>
</evidence>
<reference evidence="2 3" key="1">
    <citation type="journal article" date="2017" name="Virology (Lond)">
        <title>Molecular epidemiology of Epizootic haematopoietic necrosis virus (EHNV).</title>
        <authorList>
            <person name="Hick P.M."/>
            <person name="Subramaniam K."/>
            <person name="Thompson P.M."/>
            <person name="Waltzek T.B."/>
            <person name="Becker J.A."/>
            <person name="Whittington R.J."/>
        </authorList>
    </citation>
    <scope>NUCLEOTIDE SEQUENCE [LARGE SCALE GENOMIC DNA]</scope>
    <source>
        <strain evidence="2">V121</strain>
    </source>
</reference>
<dbReference type="EMBL" id="MT510729">
    <property type="protein sequence ID" value="QNN79850.1"/>
    <property type="molecule type" value="Genomic_DNA"/>
</dbReference>
<evidence type="ECO:0000313" key="2">
    <source>
        <dbReference type="EMBL" id="QNN79850.1"/>
    </source>
</evidence>
<feature type="compositionally biased region" description="Pro residues" evidence="1">
    <location>
        <begin position="90"/>
        <end position="109"/>
    </location>
</feature>
<name>A0A7G9TIC5_9VIRU</name>
<sequence length="180" mass="18780">MFGRGPGWWGIRRDPWDPEDPSCPCPRLPPESRGASRTQWPYGANVTHLSPPTDGAGGTRRTHPSAARRPRLSLLTPGTPGTPGTLGPLGPSPPLGPLDPLGPVPPRGPASPLGPGSAIRLPAGPGGPRGPGGPSSPSLPPSGSAYSSDAKRVLMSYILMTLTIFPFLCKTFLQFREETL</sequence>